<organism evidence="2 3">
    <name type="scientific">Phytophthora lilii</name>
    <dbReference type="NCBI Taxonomy" id="2077276"/>
    <lineage>
        <taxon>Eukaryota</taxon>
        <taxon>Sar</taxon>
        <taxon>Stramenopiles</taxon>
        <taxon>Oomycota</taxon>
        <taxon>Peronosporomycetes</taxon>
        <taxon>Peronosporales</taxon>
        <taxon>Peronosporaceae</taxon>
        <taxon>Phytophthora</taxon>
    </lineage>
</organism>
<name>A0A9W6YHH2_9STRA</name>
<protein>
    <submittedName>
        <fullName evidence="2">Unnamed protein product</fullName>
    </submittedName>
</protein>
<sequence>MAKKSGVSIRSAAGATRLNAQRDQSTDSAIQLRIEESERATLCSTLNNRPINTERWYEGYQNEFVEWCNGHSFCGGGTVTKGKLHLFLTEQAVGRESKKQKIVIVGGSTVCGYVNAVVDMCNQQVALRDNSNEQPGSPSQAIDNERARPDHISEKEKLSGS</sequence>
<proteinExistence type="predicted"/>
<gene>
    <name evidence="2" type="ORF">Plil01_001759700</name>
</gene>
<dbReference type="Proteomes" id="UP001165083">
    <property type="component" value="Unassembled WGS sequence"/>
</dbReference>
<dbReference type="AlphaFoldDB" id="A0A9W6YHH2"/>
<comment type="caution">
    <text evidence="2">The sequence shown here is derived from an EMBL/GenBank/DDBJ whole genome shotgun (WGS) entry which is preliminary data.</text>
</comment>
<keyword evidence="3" id="KW-1185">Reference proteome</keyword>
<feature type="region of interest" description="Disordered" evidence="1">
    <location>
        <begin position="129"/>
        <end position="161"/>
    </location>
</feature>
<reference evidence="2" key="1">
    <citation type="submission" date="2023-04" db="EMBL/GenBank/DDBJ databases">
        <title>Phytophthora lilii NBRC 32176.</title>
        <authorList>
            <person name="Ichikawa N."/>
            <person name="Sato H."/>
            <person name="Tonouchi N."/>
        </authorList>
    </citation>
    <scope>NUCLEOTIDE SEQUENCE</scope>
    <source>
        <strain evidence="2">NBRC 32176</strain>
    </source>
</reference>
<evidence type="ECO:0000256" key="1">
    <source>
        <dbReference type="SAM" id="MobiDB-lite"/>
    </source>
</evidence>
<feature type="compositionally biased region" description="Basic and acidic residues" evidence="1">
    <location>
        <begin position="143"/>
        <end position="161"/>
    </location>
</feature>
<accession>A0A9W6YHH2</accession>
<evidence type="ECO:0000313" key="2">
    <source>
        <dbReference type="EMBL" id="GMF64839.1"/>
    </source>
</evidence>
<evidence type="ECO:0000313" key="3">
    <source>
        <dbReference type="Proteomes" id="UP001165083"/>
    </source>
</evidence>
<dbReference type="OrthoDB" id="125800at2759"/>
<feature type="compositionally biased region" description="Polar residues" evidence="1">
    <location>
        <begin position="132"/>
        <end position="142"/>
    </location>
</feature>
<dbReference type="EMBL" id="BSXW01012435">
    <property type="protein sequence ID" value="GMF64839.1"/>
    <property type="molecule type" value="Genomic_DNA"/>
</dbReference>